<feature type="compositionally biased region" description="Polar residues" evidence="1">
    <location>
        <begin position="194"/>
        <end position="204"/>
    </location>
</feature>
<dbReference type="STRING" id="6689.A0A423U1S2"/>
<protein>
    <submittedName>
        <fullName evidence="2">Uncharacterized protein</fullName>
    </submittedName>
</protein>
<evidence type="ECO:0000313" key="2">
    <source>
        <dbReference type="EMBL" id="ROT82653.1"/>
    </source>
</evidence>
<comment type="caution">
    <text evidence="2">The sequence shown here is derived from an EMBL/GenBank/DDBJ whole genome shotgun (WGS) entry which is preliminary data.</text>
</comment>
<feature type="region of interest" description="Disordered" evidence="1">
    <location>
        <begin position="458"/>
        <end position="477"/>
    </location>
</feature>
<feature type="compositionally biased region" description="Polar residues" evidence="1">
    <location>
        <begin position="285"/>
        <end position="304"/>
    </location>
</feature>
<organism evidence="2 3">
    <name type="scientific">Penaeus vannamei</name>
    <name type="common">Whiteleg shrimp</name>
    <name type="synonym">Litopenaeus vannamei</name>
    <dbReference type="NCBI Taxonomy" id="6689"/>
    <lineage>
        <taxon>Eukaryota</taxon>
        <taxon>Metazoa</taxon>
        <taxon>Ecdysozoa</taxon>
        <taxon>Arthropoda</taxon>
        <taxon>Crustacea</taxon>
        <taxon>Multicrustacea</taxon>
        <taxon>Malacostraca</taxon>
        <taxon>Eumalacostraca</taxon>
        <taxon>Eucarida</taxon>
        <taxon>Decapoda</taxon>
        <taxon>Dendrobranchiata</taxon>
        <taxon>Penaeoidea</taxon>
        <taxon>Penaeidae</taxon>
        <taxon>Penaeus</taxon>
    </lineage>
</organism>
<evidence type="ECO:0000313" key="3">
    <source>
        <dbReference type="Proteomes" id="UP000283509"/>
    </source>
</evidence>
<reference evidence="2 3" key="2">
    <citation type="submission" date="2019-01" db="EMBL/GenBank/DDBJ databases">
        <title>The decoding of complex shrimp genome reveals the adaptation for benthos swimmer, frequently molting mechanism and breeding impact on genome.</title>
        <authorList>
            <person name="Sun Y."/>
            <person name="Gao Y."/>
            <person name="Yu Y."/>
        </authorList>
    </citation>
    <scope>NUCLEOTIDE SEQUENCE [LARGE SCALE GENOMIC DNA]</scope>
    <source>
        <tissue evidence="2">Muscle</tissue>
    </source>
</reference>
<proteinExistence type="predicted"/>
<accession>A0A423U1S2</accession>
<dbReference type="OrthoDB" id="21449at2759"/>
<feature type="region of interest" description="Disordered" evidence="1">
    <location>
        <begin position="270"/>
        <end position="337"/>
    </location>
</feature>
<evidence type="ECO:0000256" key="1">
    <source>
        <dbReference type="SAM" id="MobiDB-lite"/>
    </source>
</evidence>
<reference evidence="2 3" key="1">
    <citation type="submission" date="2018-04" db="EMBL/GenBank/DDBJ databases">
        <authorList>
            <person name="Zhang X."/>
            <person name="Yuan J."/>
            <person name="Li F."/>
            <person name="Xiang J."/>
        </authorList>
    </citation>
    <scope>NUCLEOTIDE SEQUENCE [LARGE SCALE GENOMIC DNA]</scope>
    <source>
        <tissue evidence="2">Muscle</tissue>
    </source>
</reference>
<name>A0A423U1S2_PENVA</name>
<dbReference type="EMBL" id="QCYY01000791">
    <property type="protein sequence ID" value="ROT82653.1"/>
    <property type="molecule type" value="Genomic_DNA"/>
</dbReference>
<feature type="region of interest" description="Disordered" evidence="1">
    <location>
        <begin position="1"/>
        <end position="129"/>
    </location>
</feature>
<gene>
    <name evidence="2" type="ORF">C7M84_024185</name>
</gene>
<feature type="compositionally biased region" description="Basic residues" evidence="1">
    <location>
        <begin position="86"/>
        <end position="95"/>
    </location>
</feature>
<keyword evidence="3" id="KW-1185">Reference proteome</keyword>
<feature type="compositionally biased region" description="Polar residues" evidence="1">
    <location>
        <begin position="313"/>
        <end position="322"/>
    </location>
</feature>
<dbReference type="AlphaFoldDB" id="A0A423U1S2"/>
<sequence length="983" mass="103203">MPRGLKPPEVPASIVQSINHSSPNRRKPAPKESVPCVRDENYIDPAEEAWASDPEPEPEPPPPPPQESSSSSSSSEESLDEEGNPKRKLRKRRAKQQAASLIMENTAPAPEVTSVATPEETSDGYAVSSRGRIRKTGRLMGYIDNEGQVHSGSAVKDAKSDRGVDISSVRNLASQLVSGAKKDSTHTPLKTGVSAPSETVQNSSLKPGVPTVVVAAINNQGSPVYVRVVGEQALQLVKYMRPSTKGPVSQIKLQHHGQTYTVNTNAHMITHNIPGMPDGEATEKPSPSTTQSGNSAVPPTSALTQPRPATALQALSTSTSPSGPRVAPVSNMVTSAPNPPNTLALAYRGVSKPTRPLTISTPSRPTGTLVPGAVALQNPNHQTALATTRLVSASPSVVSSVVPPTVRSNTSLGSSTHNVMTVSQQVSNRQPAPTVIASSPRPPGTPVVNRIAVSSGMAHSNVGASPHQPGTQTPAPVTLASSQPLGQAVTVTSMAVPGAGGQVQLKLESESLAQLMQRTGSKIVALPNGRGGYTLSLTPGAVTPGQAGQKAQQTQIAANTAAKVQVVSCTTPILQEASPPPAPQQQQQVIQQQAHIISPQGVSRTATVVHPGMAAVPRATGVVQQQVVRQVVPVTQAHVLKDTGTATQVVASSGSQQQTVYQRVGVPQRVYNQLVTATSSAPATTSVPASQHTLATTVVNANQQVQGALQHAVVQKATTSGTPQAVSFQATSPGGQQQQFVVQQRVVPSSQVTTQATPAVVQQATGGATTTFKPMVISQGVQQGGQQVKLVQIVQPGGARQVVQMVQQVVATQAQATAGHQGLIYVQGSGQVIQQQPKTSIGTIQQSLAQPQQQQVVVGQVAQQQILQQQQQQQVAVQPQPQIVQQQQILRHQPQATHQVTQQQQAVVQQQQTVVQQQQPAPQQQQQQQQTQPQVQQGRLVLLRTNQGEQVCLQHADGRVSLLSQEQLQAVIRNGSNKAAQQT</sequence>
<feature type="compositionally biased region" description="Polar residues" evidence="1">
    <location>
        <begin position="468"/>
        <end position="477"/>
    </location>
</feature>
<dbReference type="Proteomes" id="UP000283509">
    <property type="component" value="Unassembled WGS sequence"/>
</dbReference>
<feature type="region of interest" description="Disordered" evidence="1">
    <location>
        <begin position="177"/>
        <end position="204"/>
    </location>
</feature>
<feature type="compositionally biased region" description="Low complexity" evidence="1">
    <location>
        <begin position="67"/>
        <end position="76"/>
    </location>
</feature>